<dbReference type="EMBL" id="JADNYJ010000157">
    <property type="protein sequence ID" value="KAF8878585.1"/>
    <property type="molecule type" value="Genomic_DNA"/>
</dbReference>
<accession>A0A9P5TI03</accession>
<proteinExistence type="predicted"/>
<protein>
    <submittedName>
        <fullName evidence="1">Uncharacterized protein</fullName>
    </submittedName>
</protein>
<dbReference type="AlphaFoldDB" id="A0A9P5TI03"/>
<reference evidence="1" key="1">
    <citation type="submission" date="2020-11" db="EMBL/GenBank/DDBJ databases">
        <authorList>
            <consortium name="DOE Joint Genome Institute"/>
            <person name="Ahrendt S."/>
            <person name="Riley R."/>
            <person name="Andreopoulos W."/>
            <person name="LaButti K."/>
            <person name="Pangilinan J."/>
            <person name="Ruiz-duenas F.J."/>
            <person name="Barrasa J.M."/>
            <person name="Sanchez-Garcia M."/>
            <person name="Camarero S."/>
            <person name="Miyauchi S."/>
            <person name="Serrano A."/>
            <person name="Linde D."/>
            <person name="Babiker R."/>
            <person name="Drula E."/>
            <person name="Ayuso-Fernandez I."/>
            <person name="Pacheco R."/>
            <person name="Padilla G."/>
            <person name="Ferreira P."/>
            <person name="Barriuso J."/>
            <person name="Kellner H."/>
            <person name="Castanera R."/>
            <person name="Alfaro M."/>
            <person name="Ramirez L."/>
            <person name="Pisabarro A.G."/>
            <person name="Kuo A."/>
            <person name="Tritt A."/>
            <person name="Lipzen A."/>
            <person name="He G."/>
            <person name="Yan M."/>
            <person name="Ng V."/>
            <person name="Cullen D."/>
            <person name="Martin F."/>
            <person name="Rosso M.-N."/>
            <person name="Henrissat B."/>
            <person name="Hibbett D."/>
            <person name="Martinez A.T."/>
            <person name="Grigoriev I.V."/>
        </authorList>
    </citation>
    <scope>NUCLEOTIDE SEQUENCE</scope>
    <source>
        <strain evidence="1">AH 44721</strain>
    </source>
</reference>
<name>A0A9P5TI03_GYMJU</name>
<comment type="caution">
    <text evidence="1">The sequence shown here is derived from an EMBL/GenBank/DDBJ whole genome shotgun (WGS) entry which is preliminary data.</text>
</comment>
<gene>
    <name evidence="1" type="ORF">CPB84DRAFT_328434</name>
</gene>
<evidence type="ECO:0000313" key="2">
    <source>
        <dbReference type="Proteomes" id="UP000724874"/>
    </source>
</evidence>
<dbReference type="Proteomes" id="UP000724874">
    <property type="component" value="Unassembled WGS sequence"/>
</dbReference>
<evidence type="ECO:0000313" key="1">
    <source>
        <dbReference type="EMBL" id="KAF8878585.1"/>
    </source>
</evidence>
<organism evidence="1 2">
    <name type="scientific">Gymnopilus junonius</name>
    <name type="common">Spectacular rustgill mushroom</name>
    <name type="synonym">Gymnopilus spectabilis subsp. junonius</name>
    <dbReference type="NCBI Taxonomy" id="109634"/>
    <lineage>
        <taxon>Eukaryota</taxon>
        <taxon>Fungi</taxon>
        <taxon>Dikarya</taxon>
        <taxon>Basidiomycota</taxon>
        <taxon>Agaricomycotina</taxon>
        <taxon>Agaricomycetes</taxon>
        <taxon>Agaricomycetidae</taxon>
        <taxon>Agaricales</taxon>
        <taxon>Agaricineae</taxon>
        <taxon>Hymenogastraceae</taxon>
        <taxon>Gymnopilus</taxon>
    </lineage>
</organism>
<keyword evidence="2" id="KW-1185">Reference proteome</keyword>
<sequence length="85" mass="9192">MHDSGVRSVEAMNKMNPVQFSSPRMPAAAPAKQAEMNLVVCIEEFARTFGAYMRCAAVASGGVAMVEDVDACTIRLTMTTIPPRR</sequence>